<protein>
    <submittedName>
        <fullName evidence="5">Melibiose:sodium symporter</fullName>
    </submittedName>
</protein>
<dbReference type="Pfam" id="PF13347">
    <property type="entry name" value="MFS_2"/>
    <property type="match status" value="1"/>
</dbReference>
<feature type="transmembrane region" description="Helical" evidence="4">
    <location>
        <begin position="180"/>
        <end position="202"/>
    </location>
</feature>
<evidence type="ECO:0000256" key="3">
    <source>
        <dbReference type="SAM" id="MobiDB-lite"/>
    </source>
</evidence>
<feature type="transmembrane region" description="Helical" evidence="4">
    <location>
        <begin position="261"/>
        <end position="281"/>
    </location>
</feature>
<gene>
    <name evidence="5" type="primary">melB</name>
    <name evidence="5" type="ORF">bsdtb5_13900</name>
</gene>
<dbReference type="Proteomes" id="UP000595897">
    <property type="component" value="Chromosome"/>
</dbReference>
<proteinExistence type="predicted"/>
<feature type="transmembrane region" description="Helical" evidence="4">
    <location>
        <begin position="39"/>
        <end position="58"/>
    </location>
</feature>
<keyword evidence="6" id="KW-1185">Reference proteome</keyword>
<dbReference type="NCBIfam" id="TIGR00792">
    <property type="entry name" value="gph"/>
    <property type="match status" value="1"/>
</dbReference>
<keyword evidence="2" id="KW-0769">Symport</keyword>
<keyword evidence="4" id="KW-0472">Membrane</keyword>
<accession>A0A7R7EJZ8</accession>
<evidence type="ECO:0000313" key="5">
    <source>
        <dbReference type="EMBL" id="BCN30095.1"/>
    </source>
</evidence>
<dbReference type="RefSeq" id="WP_271715342.1">
    <property type="nucleotide sequence ID" value="NZ_AP024169.1"/>
</dbReference>
<organism evidence="5 6">
    <name type="scientific">Anaeromicropila herbilytica</name>
    <dbReference type="NCBI Taxonomy" id="2785025"/>
    <lineage>
        <taxon>Bacteria</taxon>
        <taxon>Bacillati</taxon>
        <taxon>Bacillota</taxon>
        <taxon>Clostridia</taxon>
        <taxon>Lachnospirales</taxon>
        <taxon>Lachnospiraceae</taxon>
        <taxon>Anaeromicropila</taxon>
    </lineage>
</organism>
<reference evidence="5 6" key="1">
    <citation type="submission" date="2020-11" db="EMBL/GenBank/DDBJ databases">
        <title>Draft genome sequencing of a Lachnospiraceae strain isolated from anoxic soil subjected to BSD treatment.</title>
        <authorList>
            <person name="Uek A."/>
            <person name="Tonouchi A."/>
        </authorList>
    </citation>
    <scope>NUCLEOTIDE SEQUENCE [LARGE SCALE GENOMIC DNA]</scope>
    <source>
        <strain evidence="5 6">TB5</strain>
    </source>
</reference>
<dbReference type="SUPFAM" id="SSF103473">
    <property type="entry name" value="MFS general substrate transporter"/>
    <property type="match status" value="1"/>
</dbReference>
<feature type="transmembrane region" description="Helical" evidence="4">
    <location>
        <begin position="366"/>
        <end position="386"/>
    </location>
</feature>
<dbReference type="GO" id="GO:0008643">
    <property type="term" value="P:carbohydrate transport"/>
    <property type="evidence" value="ECO:0007669"/>
    <property type="project" value="InterPro"/>
</dbReference>
<dbReference type="GO" id="GO:0006814">
    <property type="term" value="P:sodium ion transport"/>
    <property type="evidence" value="ECO:0007669"/>
    <property type="project" value="InterPro"/>
</dbReference>
<dbReference type="InterPro" id="IPR001927">
    <property type="entry name" value="Na/Gal_symport"/>
</dbReference>
<dbReference type="InterPro" id="IPR039672">
    <property type="entry name" value="MFS_2"/>
</dbReference>
<evidence type="ECO:0000256" key="1">
    <source>
        <dbReference type="ARBA" id="ARBA00022448"/>
    </source>
</evidence>
<evidence type="ECO:0000256" key="4">
    <source>
        <dbReference type="SAM" id="Phobius"/>
    </source>
</evidence>
<keyword evidence="4" id="KW-1133">Transmembrane helix</keyword>
<feature type="transmembrane region" description="Helical" evidence="4">
    <location>
        <begin position="406"/>
        <end position="426"/>
    </location>
</feature>
<dbReference type="KEGG" id="ahb:bsdtb5_13900"/>
<dbReference type="Gene3D" id="1.20.1250.20">
    <property type="entry name" value="MFS general substrate transporter like domains"/>
    <property type="match status" value="2"/>
</dbReference>
<evidence type="ECO:0000256" key="2">
    <source>
        <dbReference type="ARBA" id="ARBA00022847"/>
    </source>
</evidence>
<name>A0A7R7EJZ8_9FIRM</name>
<keyword evidence="4" id="KW-0812">Transmembrane</keyword>
<feature type="compositionally biased region" description="Basic and acidic residues" evidence="3">
    <location>
        <begin position="447"/>
        <end position="458"/>
    </location>
</feature>
<keyword evidence="1" id="KW-0813">Transport</keyword>
<dbReference type="PANTHER" id="PTHR11328:SF36">
    <property type="entry name" value="MELIBIOSE PERMEASE"/>
    <property type="match status" value="1"/>
</dbReference>
<feature type="transmembrane region" description="Helical" evidence="4">
    <location>
        <begin position="106"/>
        <end position="126"/>
    </location>
</feature>
<dbReference type="CDD" id="cd17332">
    <property type="entry name" value="MFS_MelB_like"/>
    <property type="match status" value="1"/>
</dbReference>
<dbReference type="EMBL" id="AP024169">
    <property type="protein sequence ID" value="BCN30095.1"/>
    <property type="molecule type" value="Genomic_DNA"/>
</dbReference>
<feature type="transmembrane region" description="Helical" evidence="4">
    <location>
        <begin position="147"/>
        <end position="168"/>
    </location>
</feature>
<feature type="compositionally biased region" description="Low complexity" evidence="3">
    <location>
        <begin position="459"/>
        <end position="470"/>
    </location>
</feature>
<evidence type="ECO:0000313" key="6">
    <source>
        <dbReference type="Proteomes" id="UP000595897"/>
    </source>
</evidence>
<sequence length="470" mass="51730">MGLSNKVKISYGIGAVGKDMVYALVSGFLMYYYNTVLGVSATFIGVLFMGARLFDAFIDPFMGIIVEKTNTRLGKFRPWILGGTLTNAVVLILMFSVPKALHGNPLLVYISIAYVIWGTTYTTMDIPYWSMIPAITESGKDREHMSVIARSFAGIGAAVPTALTMALVPVLGNGSERKGFQVFAVGVALIFVTATVVTVIHVKEKMKINQKSVSVKEMLSSLIKNDQALIVVVAIVMFNASLYLTQQLAVYFFKYDIGNAGLYGVFGMVGGAAQILSMMSLPLLRKKYECKKILVGAIVTALIGYGMLFLLGTFNITNLFLLCIAAVIIFLGFGLATVLTTIFLADTIDYGEWKNHSRNESVIFSLQIFVVKLASAISVLIAGIGLDVIKLNVHKKVQTAETLFGLRLIMLVIPVIGLVLSIMFFVKKYKLSETRLKEITEELHIRRNDDKNPTKENESMNMNEEMSYDI</sequence>
<feature type="region of interest" description="Disordered" evidence="3">
    <location>
        <begin position="447"/>
        <end position="470"/>
    </location>
</feature>
<dbReference type="GO" id="GO:0015293">
    <property type="term" value="F:symporter activity"/>
    <property type="evidence" value="ECO:0007669"/>
    <property type="project" value="UniProtKB-KW"/>
</dbReference>
<feature type="transmembrane region" description="Helical" evidence="4">
    <location>
        <begin position="319"/>
        <end position="345"/>
    </location>
</feature>
<dbReference type="InterPro" id="IPR036259">
    <property type="entry name" value="MFS_trans_sf"/>
</dbReference>
<dbReference type="GO" id="GO:0005886">
    <property type="term" value="C:plasma membrane"/>
    <property type="evidence" value="ECO:0007669"/>
    <property type="project" value="TreeGrafter"/>
</dbReference>
<dbReference type="PANTHER" id="PTHR11328">
    <property type="entry name" value="MAJOR FACILITATOR SUPERFAMILY DOMAIN-CONTAINING PROTEIN"/>
    <property type="match status" value="1"/>
</dbReference>
<feature type="transmembrane region" description="Helical" evidence="4">
    <location>
        <begin position="228"/>
        <end position="249"/>
    </location>
</feature>
<feature type="transmembrane region" description="Helical" evidence="4">
    <location>
        <begin position="79"/>
        <end position="100"/>
    </location>
</feature>
<feature type="transmembrane region" description="Helical" evidence="4">
    <location>
        <begin position="293"/>
        <end position="313"/>
    </location>
</feature>
<dbReference type="AlphaFoldDB" id="A0A7R7EJZ8"/>